<keyword evidence="1" id="KW-1133">Transmembrane helix</keyword>
<dbReference type="NCBIfam" id="NF046117">
    <property type="entry name" value="SCO4848_fam"/>
    <property type="match status" value="1"/>
</dbReference>
<protein>
    <submittedName>
        <fullName evidence="2">Uncharacterized protein</fullName>
    </submittedName>
</protein>
<evidence type="ECO:0000313" key="3">
    <source>
        <dbReference type="Proteomes" id="UP000543598"/>
    </source>
</evidence>
<evidence type="ECO:0000313" key="2">
    <source>
        <dbReference type="EMBL" id="NNH02676.1"/>
    </source>
</evidence>
<keyword evidence="1" id="KW-0812">Transmembrane</keyword>
<keyword evidence="3" id="KW-1185">Reference proteome</keyword>
<gene>
    <name evidence="2" type="ORF">HLA99_02195</name>
</gene>
<comment type="caution">
    <text evidence="2">The sequence shown here is derived from an EMBL/GenBank/DDBJ whole genome shotgun (WGS) entry which is preliminary data.</text>
</comment>
<sequence length="70" mass="7490">MTAAIVLLFLNAAFNVVVWPSFYRRVAQDPRARDANGRATRFLTVHVTLIAAALVLALASVIAAIVLLVG</sequence>
<name>A0A7Y2LXK0_9MICO</name>
<keyword evidence="1" id="KW-0472">Membrane</keyword>
<feature type="transmembrane region" description="Helical" evidence="1">
    <location>
        <begin position="39"/>
        <end position="69"/>
    </location>
</feature>
<reference evidence="2 3" key="1">
    <citation type="submission" date="2020-05" db="EMBL/GenBank/DDBJ databases">
        <title>MicrobeNet Type strains.</title>
        <authorList>
            <person name="Nicholson A.C."/>
        </authorList>
    </citation>
    <scope>NUCLEOTIDE SEQUENCE [LARGE SCALE GENOMIC DNA]</scope>
    <source>
        <strain evidence="2 3">JCM 14282</strain>
    </source>
</reference>
<dbReference type="Pfam" id="PF26606">
    <property type="entry name" value="SCO4848"/>
    <property type="match status" value="1"/>
</dbReference>
<dbReference type="RefSeq" id="WP_167041541.1">
    <property type="nucleotide sequence ID" value="NZ_BAAANA010000003.1"/>
</dbReference>
<evidence type="ECO:0000256" key="1">
    <source>
        <dbReference type="SAM" id="Phobius"/>
    </source>
</evidence>
<dbReference type="AlphaFoldDB" id="A0A7Y2LXK0"/>
<dbReference type="Proteomes" id="UP000543598">
    <property type="component" value="Unassembled WGS sequence"/>
</dbReference>
<proteinExistence type="predicted"/>
<accession>A0A7Y2LXK0</accession>
<dbReference type="EMBL" id="JABEMB010000001">
    <property type="protein sequence ID" value="NNH02676.1"/>
    <property type="molecule type" value="Genomic_DNA"/>
</dbReference>
<dbReference type="InterPro" id="IPR058061">
    <property type="entry name" value="SCO4848-like"/>
</dbReference>
<organism evidence="2 3">
    <name type="scientific">Microbacterium ulmi</name>
    <dbReference type="NCBI Taxonomy" id="179095"/>
    <lineage>
        <taxon>Bacteria</taxon>
        <taxon>Bacillati</taxon>
        <taxon>Actinomycetota</taxon>
        <taxon>Actinomycetes</taxon>
        <taxon>Micrococcales</taxon>
        <taxon>Microbacteriaceae</taxon>
        <taxon>Microbacterium</taxon>
    </lineage>
</organism>